<evidence type="ECO:0000256" key="6">
    <source>
        <dbReference type="ARBA" id="ARBA00022777"/>
    </source>
</evidence>
<dbReference type="SMART" id="SM00220">
    <property type="entry name" value="S_TKc"/>
    <property type="match status" value="1"/>
</dbReference>
<dbReference type="PROSITE" id="PS00108">
    <property type="entry name" value="PROTEIN_KINASE_ST"/>
    <property type="match status" value="1"/>
</dbReference>
<dbReference type="Pfam" id="PF24497">
    <property type="entry name" value="MIT_ATG1"/>
    <property type="match status" value="1"/>
</dbReference>
<feature type="region of interest" description="Disordered" evidence="12">
    <location>
        <begin position="299"/>
        <end position="332"/>
    </location>
</feature>
<dbReference type="PANTHER" id="PTHR24348:SF68">
    <property type="entry name" value="SERINE_THREONINE-PROTEIN KINASE ATG1C"/>
    <property type="match status" value="1"/>
</dbReference>
<dbReference type="InterPro" id="IPR017441">
    <property type="entry name" value="Protein_kinase_ATP_BS"/>
</dbReference>
<evidence type="ECO:0000259" key="13">
    <source>
        <dbReference type="PROSITE" id="PS50011"/>
    </source>
</evidence>
<feature type="region of interest" description="Disordered" evidence="12">
    <location>
        <begin position="350"/>
        <end position="410"/>
    </location>
</feature>
<comment type="subcellular location">
    <subcellularLocation>
        <location evidence="1">Cytoplasmic vesicle</location>
        <location evidence="1">Autophagosome</location>
    </subcellularLocation>
</comment>
<keyword evidence="8" id="KW-0653">Protein transport</keyword>
<feature type="compositionally biased region" description="Polar residues" evidence="12">
    <location>
        <begin position="376"/>
        <end position="391"/>
    </location>
</feature>
<feature type="compositionally biased region" description="Polar residues" evidence="12">
    <location>
        <begin position="401"/>
        <end position="410"/>
    </location>
</feature>
<evidence type="ECO:0000256" key="11">
    <source>
        <dbReference type="PROSITE-ProRule" id="PRU10141"/>
    </source>
</evidence>
<dbReference type="InterPro" id="IPR011009">
    <property type="entry name" value="Kinase-like_dom_sf"/>
</dbReference>
<dbReference type="SUPFAM" id="SSF56112">
    <property type="entry name" value="Protein kinase-like (PK-like)"/>
    <property type="match status" value="1"/>
</dbReference>
<evidence type="ECO:0000256" key="2">
    <source>
        <dbReference type="ARBA" id="ARBA00022448"/>
    </source>
</evidence>
<dbReference type="Pfam" id="PF00069">
    <property type="entry name" value="Pkinase"/>
    <property type="match status" value="1"/>
</dbReference>
<gene>
    <name evidence="14" type="ORF">FSB_LOCUS43555</name>
</gene>
<feature type="domain" description="Protein kinase" evidence="13">
    <location>
        <begin position="14"/>
        <end position="271"/>
    </location>
</feature>
<feature type="region of interest" description="Disordered" evidence="12">
    <location>
        <begin position="546"/>
        <end position="571"/>
    </location>
</feature>
<keyword evidence="6" id="KW-0418">Kinase</keyword>
<dbReference type="GO" id="GO:0006914">
    <property type="term" value="P:autophagy"/>
    <property type="evidence" value="ECO:0007669"/>
    <property type="project" value="UniProtKB-KW"/>
</dbReference>
<feature type="compositionally biased region" description="Low complexity" evidence="12">
    <location>
        <begin position="435"/>
        <end position="451"/>
    </location>
</feature>
<keyword evidence="5 11" id="KW-0547">Nucleotide-binding</keyword>
<accession>A0A2N9HVB9</accession>
<dbReference type="AlphaFoldDB" id="A0A2N9HVB9"/>
<proteinExistence type="predicted"/>
<dbReference type="GO" id="GO:0015031">
    <property type="term" value="P:protein transport"/>
    <property type="evidence" value="ECO:0007669"/>
    <property type="project" value="UniProtKB-KW"/>
</dbReference>
<sequence>MAQGTERSRVVGDYLVGRQIGSGSFSVVWHARHRVHMTEVAIKEIATGRLNKKLQESLMSEIYILKQINHPNIIHLHDIIEAPGKIHLVLEYCRGGDLSMYIQRHGRVPEAIAKQFMQQLAAGLQILRDNNLIHRDLKPQNLLLTTNDNNSILKIADFGFARSLQPRGLAETLCGSPLYMAPEIMQLQKYDAKADLWSVGAILFQLVTGKTPFTGNNQIQLLQNIVKSTELNFPPDIKDLSSDCKDLCQKLLRRNPVERLTFEEFFNHPFLSQKQPAESLRSRRSLRLVDKFRSSECDPMRNMEESSQEDCLPFFLDDDSSGPEGSPSFLKRRSSMKSTYGFSLDTKVDKREAASTTSNNINLTSRYGSAADKLESTSPKLDSHRPPSNRNLIDPLKTMEQRSVNTRSRVSTVMDSLESIDQDYVLVSGPPMDVSSSSASASKPSHSPYKSGSPPQAFVNMTNTSSAPMPIFGTATSNLSRIGSLESQSSAPGTSQGSMDIGDSLEQPSTHCMMRIKSLQQCASAITELVNEKQALHICHTQAASAMEGSPSQETTRFRRSTSKKYGSPDTEERLEVGSTQLPEDIPSQIEKEFLLEVEHAEELAKVIEPGNTEMPDAMETIFQAALDFGRRGGVDELMGNMESAAALYSKAVRLLVFLLVEAQSLILNPPFSLTRADRYRLRHYIDIINNRQGYSMSQRIALLRCEDQHCPPLETRQV</sequence>
<keyword evidence="7 11" id="KW-0067">ATP-binding</keyword>
<dbReference type="InterPro" id="IPR056281">
    <property type="entry name" value="MIT_ATG1a/b/c"/>
</dbReference>
<feature type="region of interest" description="Disordered" evidence="12">
    <location>
        <begin position="431"/>
        <end position="456"/>
    </location>
</feature>
<dbReference type="CDD" id="cd14009">
    <property type="entry name" value="STKc_ATG1_ULK_like"/>
    <property type="match status" value="1"/>
</dbReference>
<evidence type="ECO:0000256" key="5">
    <source>
        <dbReference type="ARBA" id="ARBA00022741"/>
    </source>
</evidence>
<dbReference type="FunFam" id="3.30.200.20:FF:000003">
    <property type="entry name" value="Non-specific serine/threonine protein kinase"/>
    <property type="match status" value="1"/>
</dbReference>
<dbReference type="GO" id="GO:0004674">
    <property type="term" value="F:protein serine/threonine kinase activity"/>
    <property type="evidence" value="ECO:0007669"/>
    <property type="project" value="UniProtKB-KW"/>
</dbReference>
<feature type="compositionally biased region" description="Polar residues" evidence="12">
    <location>
        <begin position="354"/>
        <end position="367"/>
    </location>
</feature>
<evidence type="ECO:0000256" key="3">
    <source>
        <dbReference type="ARBA" id="ARBA00022527"/>
    </source>
</evidence>
<reference evidence="14" key="1">
    <citation type="submission" date="2018-02" db="EMBL/GenBank/DDBJ databases">
        <authorList>
            <person name="Cohen D.B."/>
            <person name="Kent A.D."/>
        </authorList>
    </citation>
    <scope>NUCLEOTIDE SEQUENCE</scope>
</reference>
<organism evidence="14">
    <name type="scientific">Fagus sylvatica</name>
    <name type="common">Beechnut</name>
    <dbReference type="NCBI Taxonomy" id="28930"/>
    <lineage>
        <taxon>Eukaryota</taxon>
        <taxon>Viridiplantae</taxon>
        <taxon>Streptophyta</taxon>
        <taxon>Embryophyta</taxon>
        <taxon>Tracheophyta</taxon>
        <taxon>Spermatophyta</taxon>
        <taxon>Magnoliopsida</taxon>
        <taxon>eudicotyledons</taxon>
        <taxon>Gunneridae</taxon>
        <taxon>Pentapetalae</taxon>
        <taxon>rosids</taxon>
        <taxon>fabids</taxon>
        <taxon>Fagales</taxon>
        <taxon>Fagaceae</taxon>
        <taxon>Fagus</taxon>
    </lineage>
</organism>
<keyword evidence="4" id="KW-0808">Transferase</keyword>
<dbReference type="GO" id="GO:0031410">
    <property type="term" value="C:cytoplasmic vesicle"/>
    <property type="evidence" value="ECO:0007669"/>
    <property type="project" value="UniProtKB-KW"/>
</dbReference>
<evidence type="ECO:0000313" key="14">
    <source>
        <dbReference type="EMBL" id="SPD15673.1"/>
    </source>
</evidence>
<evidence type="ECO:0000256" key="7">
    <source>
        <dbReference type="ARBA" id="ARBA00022840"/>
    </source>
</evidence>
<dbReference type="InterPro" id="IPR008271">
    <property type="entry name" value="Ser/Thr_kinase_AS"/>
</dbReference>
<keyword evidence="9" id="KW-0072">Autophagy</keyword>
<dbReference type="GO" id="GO:0005776">
    <property type="term" value="C:autophagosome"/>
    <property type="evidence" value="ECO:0007669"/>
    <property type="project" value="UniProtKB-SubCell"/>
</dbReference>
<protein>
    <recommendedName>
        <fullName evidence="13">Protein kinase domain-containing protein</fullName>
    </recommendedName>
</protein>
<dbReference type="InterPro" id="IPR045269">
    <property type="entry name" value="Atg1-like"/>
</dbReference>
<evidence type="ECO:0000256" key="10">
    <source>
        <dbReference type="ARBA" id="ARBA00023329"/>
    </source>
</evidence>
<dbReference type="GO" id="GO:0005524">
    <property type="term" value="F:ATP binding"/>
    <property type="evidence" value="ECO:0007669"/>
    <property type="project" value="UniProtKB-UniRule"/>
</dbReference>
<evidence type="ECO:0000256" key="1">
    <source>
        <dbReference type="ARBA" id="ARBA00004419"/>
    </source>
</evidence>
<dbReference type="InterPro" id="IPR000719">
    <property type="entry name" value="Prot_kinase_dom"/>
</dbReference>
<dbReference type="Gene3D" id="1.10.510.10">
    <property type="entry name" value="Transferase(Phosphotransferase) domain 1"/>
    <property type="match status" value="1"/>
</dbReference>
<dbReference type="PROSITE" id="PS00107">
    <property type="entry name" value="PROTEIN_KINASE_ATP"/>
    <property type="match status" value="1"/>
</dbReference>
<dbReference type="EMBL" id="OIVN01004135">
    <property type="protein sequence ID" value="SPD15673.1"/>
    <property type="molecule type" value="Genomic_DNA"/>
</dbReference>
<dbReference type="PROSITE" id="PS50011">
    <property type="entry name" value="PROTEIN_KINASE_DOM"/>
    <property type="match status" value="1"/>
</dbReference>
<evidence type="ECO:0000256" key="4">
    <source>
        <dbReference type="ARBA" id="ARBA00022679"/>
    </source>
</evidence>
<dbReference type="FunFam" id="1.10.510.10:FF:000548">
    <property type="entry name" value="Serine/threonine-protein kinase ATG1"/>
    <property type="match status" value="1"/>
</dbReference>
<keyword evidence="3" id="KW-0723">Serine/threonine-protein kinase</keyword>
<evidence type="ECO:0000256" key="12">
    <source>
        <dbReference type="SAM" id="MobiDB-lite"/>
    </source>
</evidence>
<dbReference type="PANTHER" id="PTHR24348">
    <property type="entry name" value="SERINE/THREONINE-PROTEIN KINASE UNC-51-RELATED"/>
    <property type="match status" value="1"/>
</dbReference>
<keyword evidence="2" id="KW-0813">Transport</keyword>
<name>A0A2N9HVB9_FAGSY</name>
<evidence type="ECO:0000256" key="8">
    <source>
        <dbReference type="ARBA" id="ARBA00022927"/>
    </source>
</evidence>
<keyword evidence="10" id="KW-0968">Cytoplasmic vesicle</keyword>
<feature type="binding site" evidence="11">
    <location>
        <position position="43"/>
    </location>
    <ligand>
        <name>ATP</name>
        <dbReference type="ChEBI" id="CHEBI:30616"/>
    </ligand>
</feature>
<evidence type="ECO:0000256" key="9">
    <source>
        <dbReference type="ARBA" id="ARBA00023006"/>
    </source>
</evidence>
<dbReference type="GO" id="GO:0010506">
    <property type="term" value="P:regulation of autophagy"/>
    <property type="evidence" value="ECO:0007669"/>
    <property type="project" value="InterPro"/>
</dbReference>